<dbReference type="PROSITE" id="PS51683">
    <property type="entry name" value="SAM_OMT_II"/>
    <property type="match status" value="1"/>
</dbReference>
<comment type="caution">
    <text evidence="6">The sequence shown here is derived from an EMBL/GenBank/DDBJ whole genome shotgun (WGS) entry which is preliminary data.</text>
</comment>
<dbReference type="InterPro" id="IPR036390">
    <property type="entry name" value="WH_DNA-bd_sf"/>
</dbReference>
<dbReference type="SUPFAM" id="SSF53335">
    <property type="entry name" value="S-adenosyl-L-methionine-dependent methyltransferases"/>
    <property type="match status" value="1"/>
</dbReference>
<evidence type="ECO:0000256" key="2">
    <source>
        <dbReference type="ARBA" id="ARBA00022679"/>
    </source>
</evidence>
<dbReference type="Gene3D" id="1.10.10.10">
    <property type="entry name" value="Winged helix-like DNA-binding domain superfamily/Winged helix DNA-binding domain"/>
    <property type="match status" value="1"/>
</dbReference>
<dbReference type="Pfam" id="PF00891">
    <property type="entry name" value="Methyltransf_2"/>
    <property type="match status" value="1"/>
</dbReference>
<dbReference type="GO" id="GO:0008171">
    <property type="term" value="F:O-methyltransferase activity"/>
    <property type="evidence" value="ECO:0007669"/>
    <property type="project" value="InterPro"/>
</dbReference>
<dbReference type="GO" id="GO:0032259">
    <property type="term" value="P:methylation"/>
    <property type="evidence" value="ECO:0007669"/>
    <property type="project" value="UniProtKB-KW"/>
</dbReference>
<feature type="domain" description="O-methyltransferase C-terminal" evidence="4">
    <location>
        <begin position="261"/>
        <end position="432"/>
    </location>
</feature>
<dbReference type="Gene3D" id="3.40.50.150">
    <property type="entry name" value="Vaccinia Virus protein VP39"/>
    <property type="match status" value="1"/>
</dbReference>
<dbReference type="InterPro" id="IPR012967">
    <property type="entry name" value="COMT_dimerisation"/>
</dbReference>
<dbReference type="InterPro" id="IPR016461">
    <property type="entry name" value="COMT-like"/>
</dbReference>
<dbReference type="AlphaFoldDB" id="A0A9W9DK66"/>
<reference evidence="6" key="2">
    <citation type="journal article" date="2023" name="Proc. Natl. Acad. Sci. U.S.A.">
        <title>A global phylogenomic analysis of the shiitake genus Lentinula.</title>
        <authorList>
            <person name="Sierra-Patev S."/>
            <person name="Min B."/>
            <person name="Naranjo-Ortiz M."/>
            <person name="Looney B."/>
            <person name="Konkel Z."/>
            <person name="Slot J.C."/>
            <person name="Sakamoto Y."/>
            <person name="Steenwyk J.L."/>
            <person name="Rokas A."/>
            <person name="Carro J."/>
            <person name="Camarero S."/>
            <person name="Ferreira P."/>
            <person name="Molpeceres G."/>
            <person name="Ruiz-Duenas F.J."/>
            <person name="Serrano A."/>
            <person name="Henrissat B."/>
            <person name="Drula E."/>
            <person name="Hughes K.W."/>
            <person name="Mata J.L."/>
            <person name="Ishikawa N.K."/>
            <person name="Vargas-Isla R."/>
            <person name="Ushijima S."/>
            <person name="Smith C.A."/>
            <person name="Donoghue J."/>
            <person name="Ahrendt S."/>
            <person name="Andreopoulos W."/>
            <person name="He G."/>
            <person name="LaButti K."/>
            <person name="Lipzen A."/>
            <person name="Ng V."/>
            <person name="Riley R."/>
            <person name="Sandor L."/>
            <person name="Barry K."/>
            <person name="Martinez A.T."/>
            <person name="Xiao Y."/>
            <person name="Gibbons J.G."/>
            <person name="Terashima K."/>
            <person name="Grigoriev I.V."/>
            <person name="Hibbett D."/>
        </authorList>
    </citation>
    <scope>NUCLEOTIDE SEQUENCE</scope>
    <source>
        <strain evidence="6">Sp2 HRB7682 ss15</strain>
    </source>
</reference>
<keyword evidence="2" id="KW-0808">Transferase</keyword>
<dbReference type="PANTHER" id="PTHR43712:SF2">
    <property type="entry name" value="O-METHYLTRANSFERASE CICE"/>
    <property type="match status" value="1"/>
</dbReference>
<dbReference type="InterPro" id="IPR029063">
    <property type="entry name" value="SAM-dependent_MTases_sf"/>
</dbReference>
<organism evidence="6 7">
    <name type="scientific">Lentinula lateritia</name>
    <dbReference type="NCBI Taxonomy" id="40482"/>
    <lineage>
        <taxon>Eukaryota</taxon>
        <taxon>Fungi</taxon>
        <taxon>Dikarya</taxon>
        <taxon>Basidiomycota</taxon>
        <taxon>Agaricomycotina</taxon>
        <taxon>Agaricomycetes</taxon>
        <taxon>Agaricomycetidae</taxon>
        <taxon>Agaricales</taxon>
        <taxon>Marasmiineae</taxon>
        <taxon>Omphalotaceae</taxon>
        <taxon>Lentinula</taxon>
    </lineage>
</organism>
<proteinExistence type="predicted"/>
<keyword evidence="3" id="KW-0949">S-adenosyl-L-methionine</keyword>
<dbReference type="InterPro" id="IPR001077">
    <property type="entry name" value="COMT_C"/>
</dbReference>
<dbReference type="SUPFAM" id="SSF46785">
    <property type="entry name" value="Winged helix' DNA-binding domain"/>
    <property type="match status" value="1"/>
</dbReference>
<evidence type="ECO:0000256" key="3">
    <source>
        <dbReference type="ARBA" id="ARBA00022691"/>
    </source>
</evidence>
<dbReference type="PANTHER" id="PTHR43712">
    <property type="entry name" value="PUTATIVE (AFU_ORTHOLOGUE AFUA_4G14580)-RELATED"/>
    <property type="match status" value="1"/>
</dbReference>
<protein>
    <submittedName>
        <fullName evidence="6">S-adenosyl-L-methionine-dependent methyltransferase</fullName>
    </submittedName>
</protein>
<evidence type="ECO:0000313" key="6">
    <source>
        <dbReference type="EMBL" id="KAJ4473411.1"/>
    </source>
</evidence>
<feature type="domain" description="O-methyltransferase dimerisation" evidence="5">
    <location>
        <begin position="85"/>
        <end position="156"/>
    </location>
</feature>
<evidence type="ECO:0000256" key="1">
    <source>
        <dbReference type="ARBA" id="ARBA00022603"/>
    </source>
</evidence>
<gene>
    <name evidence="6" type="ORF">C8J55DRAFT_458239</name>
</gene>
<dbReference type="Proteomes" id="UP001150238">
    <property type="component" value="Unassembled WGS sequence"/>
</dbReference>
<reference evidence="6" key="1">
    <citation type="submission" date="2022-08" db="EMBL/GenBank/DDBJ databases">
        <authorList>
            <consortium name="DOE Joint Genome Institute"/>
            <person name="Min B."/>
            <person name="Riley R."/>
            <person name="Sierra-Patev S."/>
            <person name="Naranjo-Ortiz M."/>
            <person name="Looney B."/>
            <person name="Konkel Z."/>
            <person name="Slot J.C."/>
            <person name="Sakamoto Y."/>
            <person name="Steenwyk J.L."/>
            <person name="Rokas A."/>
            <person name="Carro J."/>
            <person name="Camarero S."/>
            <person name="Ferreira P."/>
            <person name="Molpeceres G."/>
            <person name="Ruiz-Duenas F.J."/>
            <person name="Serrano A."/>
            <person name="Henrissat B."/>
            <person name="Drula E."/>
            <person name="Hughes K.W."/>
            <person name="Mata J.L."/>
            <person name="Ishikawa N.K."/>
            <person name="Vargas-Isla R."/>
            <person name="Ushijima S."/>
            <person name="Smith C.A."/>
            <person name="Ahrendt S."/>
            <person name="Andreopoulos W."/>
            <person name="He G."/>
            <person name="Labutti K."/>
            <person name="Lipzen A."/>
            <person name="Ng V."/>
            <person name="Sandor L."/>
            <person name="Barry K."/>
            <person name="Martinez A.T."/>
            <person name="Xiao Y."/>
            <person name="Gibbons J.G."/>
            <person name="Terashima K."/>
            <person name="Hibbett D.S."/>
            <person name="Grigoriev I.V."/>
        </authorList>
    </citation>
    <scope>NUCLEOTIDE SEQUENCE</scope>
    <source>
        <strain evidence="6">Sp2 HRB7682 ss15</strain>
    </source>
</reference>
<accession>A0A9W9DK66</accession>
<sequence>MAEALKALVEIISTETDALLSAYATHEVKFPSIDETSTTSSKKNTDFDVDPTIVRMRQLIVAAAAQLIATVQPPGEFLQDAAPAMFKSATLGFVIDVDVPEILMEAGPMGLHVKDLAIATGVDDSHLARVLRYLATRHIFREVEPNVFAHNRNSPLLSKGKSVKEIKEDPLGRFDNSPFTAFLHMASDELLASSVHLSAWLRNPEQAPAALNMGCKTPKKLWDWYEEPNNEARLRRFTIGMKANAYPSHIFTNGIHGDALRANDVVVDVGGSIGTVTFVLKKAFPNLNYVVQDIDKTITAGEDYWREHSPEAFESGQVKLQAHNFFEPQPVKDAAVYFLRNILHDWPDEEACEILSNIRDAAGPNSKLIVFESLARYTCEDSSRANFSLPEAPYPLLKNLGVAGEGYLTALDLGMLALFNGKERTLAEFEELGIKTAWRLESVKPGSLDTLVFSPIAGGA</sequence>
<keyword evidence="1 6" id="KW-0489">Methyltransferase</keyword>
<evidence type="ECO:0000259" key="5">
    <source>
        <dbReference type="Pfam" id="PF08100"/>
    </source>
</evidence>
<evidence type="ECO:0000313" key="7">
    <source>
        <dbReference type="Proteomes" id="UP001150238"/>
    </source>
</evidence>
<dbReference type="EMBL" id="JANVFS010000025">
    <property type="protein sequence ID" value="KAJ4473411.1"/>
    <property type="molecule type" value="Genomic_DNA"/>
</dbReference>
<evidence type="ECO:0000259" key="4">
    <source>
        <dbReference type="Pfam" id="PF00891"/>
    </source>
</evidence>
<dbReference type="InterPro" id="IPR036388">
    <property type="entry name" value="WH-like_DNA-bd_sf"/>
</dbReference>
<dbReference type="Pfam" id="PF08100">
    <property type="entry name" value="Dimerisation"/>
    <property type="match status" value="1"/>
</dbReference>
<name>A0A9W9DK66_9AGAR</name>